<gene>
    <name evidence="2" type="ORF">CSSPJE1EN1_LOCUS22558</name>
</gene>
<organism evidence="2 3">
    <name type="scientific">Sphagnum jensenii</name>
    <dbReference type="NCBI Taxonomy" id="128206"/>
    <lineage>
        <taxon>Eukaryota</taxon>
        <taxon>Viridiplantae</taxon>
        <taxon>Streptophyta</taxon>
        <taxon>Embryophyta</taxon>
        <taxon>Bryophyta</taxon>
        <taxon>Sphagnophytina</taxon>
        <taxon>Sphagnopsida</taxon>
        <taxon>Sphagnales</taxon>
        <taxon>Sphagnaceae</taxon>
        <taxon>Sphagnum</taxon>
    </lineage>
</organism>
<feature type="compositionally biased region" description="Polar residues" evidence="1">
    <location>
        <begin position="274"/>
        <end position="285"/>
    </location>
</feature>
<dbReference type="EMBL" id="OZ020103">
    <property type="protein sequence ID" value="CAK9277080.1"/>
    <property type="molecule type" value="Genomic_DNA"/>
</dbReference>
<evidence type="ECO:0000256" key="1">
    <source>
        <dbReference type="SAM" id="MobiDB-lite"/>
    </source>
</evidence>
<feature type="region of interest" description="Disordered" evidence="1">
    <location>
        <begin position="270"/>
        <end position="315"/>
    </location>
</feature>
<proteinExistence type="predicted"/>
<evidence type="ECO:0000313" key="2">
    <source>
        <dbReference type="EMBL" id="CAK9277080.1"/>
    </source>
</evidence>
<name>A0ABP0XEX8_9BRYO</name>
<keyword evidence="3" id="KW-1185">Reference proteome</keyword>
<accession>A0ABP0XEX8</accession>
<protein>
    <submittedName>
        <fullName evidence="2">Uncharacterized protein</fullName>
    </submittedName>
</protein>
<sequence>MIVSKKLSPESFPKLFVVRYQGTLWSLDNRRLWVFRKAHVVRITVLVYPDFESHPRIVNLKSDRSLMAQWSCESYFPRVRGNVRQYLDQQELKLPAAVPTGFLDPENGRRLTPASTSLRSPVAACSRASHTVIDIDERRRTPSSFRQVTLHAEIATQIVDSEQAVDGGMLADRQQLPCRCRQCFPGTDAVPDSERHGKKVRNGSLDDIFLAFQRPCQVAPTTLAADELIEAIKEPRFHSTAAPPAASPPRHVCLEVATFNVHSAAPFEHESMRSKATVQDTNYTGAATPEGTEIPKLGAEGQIPSPDAEEDHIPNAGTEVGCGKLYRFFYWLISFCFKDLWN</sequence>
<evidence type="ECO:0000313" key="3">
    <source>
        <dbReference type="Proteomes" id="UP001497444"/>
    </source>
</evidence>
<reference evidence="2" key="1">
    <citation type="submission" date="2024-02" db="EMBL/GenBank/DDBJ databases">
        <authorList>
            <consortium name="ELIXIR-Norway"/>
            <consortium name="Elixir Norway"/>
        </authorList>
    </citation>
    <scope>NUCLEOTIDE SEQUENCE</scope>
</reference>
<dbReference type="Proteomes" id="UP001497444">
    <property type="component" value="Chromosome 8"/>
</dbReference>